<sequence length="90" mass="10225">SLYIFDQLLPQTFTDDDNFFLVGGDSFKLLKLQNKLVHEFGLELSLADILPNLTVAQQVNLLYNRKNVRCPILQISDPEEAKGTLILLHP</sequence>
<keyword evidence="3" id="KW-1185">Reference proteome</keyword>
<protein>
    <recommendedName>
        <fullName evidence="1">Carrier domain-containing protein</fullName>
    </recommendedName>
</protein>
<feature type="domain" description="Carrier" evidence="1">
    <location>
        <begin position="1"/>
        <end position="66"/>
    </location>
</feature>
<dbReference type="EMBL" id="BTSX01000004">
    <property type="protein sequence ID" value="GMS95935.1"/>
    <property type="molecule type" value="Genomic_DNA"/>
</dbReference>
<proteinExistence type="predicted"/>
<evidence type="ECO:0000313" key="3">
    <source>
        <dbReference type="Proteomes" id="UP001432027"/>
    </source>
</evidence>
<dbReference type="SUPFAM" id="SSF47336">
    <property type="entry name" value="ACP-like"/>
    <property type="match status" value="1"/>
</dbReference>
<dbReference type="PROSITE" id="PS50075">
    <property type="entry name" value="CARRIER"/>
    <property type="match status" value="1"/>
</dbReference>
<dbReference type="InterPro" id="IPR036736">
    <property type="entry name" value="ACP-like_sf"/>
</dbReference>
<evidence type="ECO:0000313" key="2">
    <source>
        <dbReference type="EMBL" id="GMS95935.1"/>
    </source>
</evidence>
<feature type="non-terminal residue" evidence="2">
    <location>
        <position position="1"/>
    </location>
</feature>
<organism evidence="2 3">
    <name type="scientific">Pristionchus entomophagus</name>
    <dbReference type="NCBI Taxonomy" id="358040"/>
    <lineage>
        <taxon>Eukaryota</taxon>
        <taxon>Metazoa</taxon>
        <taxon>Ecdysozoa</taxon>
        <taxon>Nematoda</taxon>
        <taxon>Chromadorea</taxon>
        <taxon>Rhabditida</taxon>
        <taxon>Rhabditina</taxon>
        <taxon>Diplogasteromorpha</taxon>
        <taxon>Diplogasteroidea</taxon>
        <taxon>Neodiplogasteridae</taxon>
        <taxon>Pristionchus</taxon>
    </lineage>
</organism>
<name>A0AAV5TNH4_9BILA</name>
<reference evidence="2" key="1">
    <citation type="submission" date="2023-10" db="EMBL/GenBank/DDBJ databases">
        <title>Genome assembly of Pristionchus species.</title>
        <authorList>
            <person name="Yoshida K."/>
            <person name="Sommer R.J."/>
        </authorList>
    </citation>
    <scope>NUCLEOTIDE SEQUENCE</scope>
    <source>
        <strain evidence="2">RS0144</strain>
    </source>
</reference>
<accession>A0AAV5TNH4</accession>
<feature type="non-terminal residue" evidence="2">
    <location>
        <position position="90"/>
    </location>
</feature>
<dbReference type="AlphaFoldDB" id="A0AAV5TNH4"/>
<dbReference type="Pfam" id="PF00550">
    <property type="entry name" value="PP-binding"/>
    <property type="match status" value="1"/>
</dbReference>
<dbReference type="Gene3D" id="1.10.1200.10">
    <property type="entry name" value="ACP-like"/>
    <property type="match status" value="1"/>
</dbReference>
<dbReference type="InterPro" id="IPR009081">
    <property type="entry name" value="PP-bd_ACP"/>
</dbReference>
<comment type="caution">
    <text evidence="2">The sequence shown here is derived from an EMBL/GenBank/DDBJ whole genome shotgun (WGS) entry which is preliminary data.</text>
</comment>
<evidence type="ECO:0000259" key="1">
    <source>
        <dbReference type="PROSITE" id="PS50075"/>
    </source>
</evidence>
<gene>
    <name evidence="2" type="ORF">PENTCL1PPCAC_18110</name>
</gene>
<dbReference type="Proteomes" id="UP001432027">
    <property type="component" value="Unassembled WGS sequence"/>
</dbReference>